<reference evidence="2 3" key="1">
    <citation type="submission" date="2018-06" db="EMBL/GenBank/DDBJ databases">
        <authorList>
            <consortium name="Pathogen Informatics"/>
            <person name="Doyle S."/>
        </authorList>
    </citation>
    <scope>NUCLEOTIDE SEQUENCE [LARGE SCALE GENOMIC DNA]</scope>
    <source>
        <strain evidence="2 3">NCTC7807</strain>
    </source>
</reference>
<dbReference type="InterPro" id="IPR011009">
    <property type="entry name" value="Kinase-like_dom_sf"/>
</dbReference>
<dbReference type="AlphaFoldDB" id="A0A380PB31"/>
<gene>
    <name evidence="2" type="ORF">NCTC7807_04900</name>
</gene>
<dbReference type="GO" id="GO:0016740">
    <property type="term" value="F:transferase activity"/>
    <property type="evidence" value="ECO:0007669"/>
    <property type="project" value="UniProtKB-KW"/>
</dbReference>
<evidence type="ECO:0000259" key="1">
    <source>
        <dbReference type="Pfam" id="PF01636"/>
    </source>
</evidence>
<dbReference type="SUPFAM" id="SSF56112">
    <property type="entry name" value="Protein kinase-like (PK-like)"/>
    <property type="match status" value="1"/>
</dbReference>
<feature type="domain" description="Aminoglycoside phosphotransferase" evidence="1">
    <location>
        <begin position="15"/>
        <end position="223"/>
    </location>
</feature>
<evidence type="ECO:0000313" key="2">
    <source>
        <dbReference type="EMBL" id="SUP61742.1"/>
    </source>
</evidence>
<protein>
    <submittedName>
        <fullName evidence="2">Aminoglycoside phosphotransferase</fullName>
    </submittedName>
</protein>
<organism evidence="2 3">
    <name type="scientific">Streptomyces griseus</name>
    <dbReference type="NCBI Taxonomy" id="1911"/>
    <lineage>
        <taxon>Bacteria</taxon>
        <taxon>Bacillati</taxon>
        <taxon>Actinomycetota</taxon>
        <taxon>Actinomycetes</taxon>
        <taxon>Kitasatosporales</taxon>
        <taxon>Streptomycetaceae</taxon>
        <taxon>Streptomyces</taxon>
    </lineage>
</organism>
<name>A0A380PB31_STRGR</name>
<keyword evidence="2" id="KW-0808">Transferase</keyword>
<dbReference type="InterPro" id="IPR002575">
    <property type="entry name" value="Aminoglycoside_PTrfase"/>
</dbReference>
<accession>A0A380PB31</accession>
<dbReference type="Proteomes" id="UP000254150">
    <property type="component" value="Unassembled WGS sequence"/>
</dbReference>
<sequence length="277" mass="31010">MRLTAPPEALRLAENETWRLPGLGVARVARAGQEDAAAREVRVARWLAGHGIPAVRPLPVDQPVTAGDGRPVTFWEELPEHRQGSLAAVATLVRRLHQLPMPPAELGLRPLDPFVRVEERIDAATTLPAEDRRWLQDHHATVQAAWAELPEGMPHRAIHGDAWPGNLVATARGPLVMDLERFAVGPPEWDLLSVAIRTTTTGVSTEAEYAEYVTVYGWDVREWEGYETIARARELRMLTYAAQHAARDSAWAKEAQHRVDCVRGRRGPRPWRWTGIM</sequence>
<dbReference type="Gene3D" id="3.90.1200.10">
    <property type="match status" value="1"/>
</dbReference>
<proteinExistence type="predicted"/>
<evidence type="ECO:0000313" key="3">
    <source>
        <dbReference type="Proteomes" id="UP000254150"/>
    </source>
</evidence>
<dbReference type="Pfam" id="PF01636">
    <property type="entry name" value="APH"/>
    <property type="match status" value="1"/>
</dbReference>
<dbReference type="EMBL" id="UHID01000008">
    <property type="protein sequence ID" value="SUP61742.1"/>
    <property type="molecule type" value="Genomic_DNA"/>
</dbReference>